<evidence type="ECO:0000256" key="3">
    <source>
        <dbReference type="ARBA" id="ARBA00012093"/>
    </source>
</evidence>
<dbReference type="EMBL" id="QCYY01004298">
    <property type="protein sequence ID" value="ROT61191.1"/>
    <property type="molecule type" value="Genomic_DNA"/>
</dbReference>
<dbReference type="GO" id="GO:0006567">
    <property type="term" value="P:L-threonine catabolic process"/>
    <property type="evidence" value="ECO:0007669"/>
    <property type="project" value="TreeGrafter"/>
</dbReference>
<dbReference type="AlphaFoldDB" id="A0A3R7PCA0"/>
<keyword evidence="5" id="KW-0456">Lyase</keyword>
<evidence type="ECO:0000256" key="5">
    <source>
        <dbReference type="ARBA" id="ARBA00023239"/>
    </source>
</evidence>
<evidence type="ECO:0000256" key="1">
    <source>
        <dbReference type="ARBA" id="ARBA00001933"/>
    </source>
</evidence>
<name>A0A3R7PCA0_PENVA</name>
<proteinExistence type="inferred from homology"/>
<evidence type="ECO:0000313" key="10">
    <source>
        <dbReference type="EMBL" id="ROT61191.1"/>
    </source>
</evidence>
<feature type="domain" description="Tryptophan synthase beta chain-like PALP" evidence="9">
    <location>
        <begin position="1"/>
        <end position="224"/>
    </location>
</feature>
<comment type="similarity">
    <text evidence="2">Belongs to the serine/threonine dehydratase family.</text>
</comment>
<dbReference type="Gene3D" id="3.40.50.1100">
    <property type="match status" value="2"/>
</dbReference>
<evidence type="ECO:0000256" key="6">
    <source>
        <dbReference type="ARBA" id="ARBA00041766"/>
    </source>
</evidence>
<dbReference type="OrthoDB" id="4418812at2759"/>
<evidence type="ECO:0000256" key="2">
    <source>
        <dbReference type="ARBA" id="ARBA00010869"/>
    </source>
</evidence>
<dbReference type="PANTHER" id="PTHR48078">
    <property type="entry name" value="THREONINE DEHYDRATASE, MITOCHONDRIAL-RELATED"/>
    <property type="match status" value="1"/>
</dbReference>
<comment type="caution">
    <text evidence="10">The sequence shown here is derived from an EMBL/GenBank/DDBJ whole genome shotgun (WGS) entry which is preliminary data.</text>
</comment>
<evidence type="ECO:0000256" key="7">
    <source>
        <dbReference type="ARBA" id="ARBA00042605"/>
    </source>
</evidence>
<gene>
    <name evidence="10" type="ORF">C7M84_021059</name>
</gene>
<dbReference type="InterPro" id="IPR036052">
    <property type="entry name" value="TrpB-like_PALP_sf"/>
</dbReference>
<sequence length="269" mass="28545">MLGLPATIVIPESTPKLMISRLEEEEAKVMVHGRIWNLAHEKALEIAATGNSCLVHPYDHEEIWEGHSTIVTEVLQQTKAKPAAIVLSVGGGGLLCGVLKGLHKHDVDIPVVAMETQGAHAFNAALKAGKPVSIGDITSIAKTLGALMVTEGIFDLMPGLRVTSHVISDKEAVEACSRFADEQRMLVEPSCGAALAAGYSGIIKELISNNTLPDEGPIVFVVCGGNAVTLDMLEGWKKQVSKPRRDVVGSSIREENLLSGGDPLGRFSS</sequence>
<reference evidence="10 11" key="1">
    <citation type="submission" date="2018-04" db="EMBL/GenBank/DDBJ databases">
        <authorList>
            <person name="Zhang X."/>
            <person name="Yuan J."/>
            <person name="Li F."/>
            <person name="Xiang J."/>
        </authorList>
    </citation>
    <scope>NUCLEOTIDE SEQUENCE [LARGE SCALE GENOMIC DNA]</scope>
    <source>
        <tissue evidence="10">Muscle</tissue>
    </source>
</reference>
<dbReference type="STRING" id="6689.A0A3R7PCA0"/>
<evidence type="ECO:0000313" key="11">
    <source>
        <dbReference type="Proteomes" id="UP000283509"/>
    </source>
</evidence>
<reference evidence="10 11" key="2">
    <citation type="submission" date="2019-01" db="EMBL/GenBank/DDBJ databases">
        <title>The decoding of complex shrimp genome reveals the adaptation for benthos swimmer, frequently molting mechanism and breeding impact on genome.</title>
        <authorList>
            <person name="Sun Y."/>
            <person name="Gao Y."/>
            <person name="Yu Y."/>
        </authorList>
    </citation>
    <scope>NUCLEOTIDE SEQUENCE [LARGE SCALE GENOMIC DNA]</scope>
    <source>
        <tissue evidence="10">Muscle</tissue>
    </source>
</reference>
<dbReference type="InterPro" id="IPR050147">
    <property type="entry name" value="Ser/Thr_Dehydratase"/>
</dbReference>
<dbReference type="Pfam" id="PF00291">
    <property type="entry name" value="PALP"/>
    <property type="match status" value="1"/>
</dbReference>
<comment type="cofactor">
    <cofactor evidence="1">
        <name>pyridoxal 5'-phosphate</name>
        <dbReference type="ChEBI" id="CHEBI:597326"/>
    </cofactor>
</comment>
<comment type="catalytic activity">
    <reaction evidence="8">
        <text>L-serine = pyruvate + NH4(+)</text>
        <dbReference type="Rhea" id="RHEA:19169"/>
        <dbReference type="ChEBI" id="CHEBI:15361"/>
        <dbReference type="ChEBI" id="CHEBI:28938"/>
        <dbReference type="ChEBI" id="CHEBI:33384"/>
        <dbReference type="EC" id="4.3.1.17"/>
    </reaction>
</comment>
<dbReference type="GO" id="GO:0006565">
    <property type="term" value="P:L-serine catabolic process"/>
    <property type="evidence" value="ECO:0007669"/>
    <property type="project" value="TreeGrafter"/>
</dbReference>
<dbReference type="PANTHER" id="PTHR48078:SF2">
    <property type="entry name" value="CATABOLIC L-SERINE_THREONINE DEHYDRATASE"/>
    <property type="match status" value="1"/>
</dbReference>
<protein>
    <recommendedName>
        <fullName evidence="3">L-serine ammonia-lyase</fullName>
        <ecNumber evidence="3">4.3.1.17</ecNumber>
    </recommendedName>
    <alternativeName>
        <fullName evidence="6">L-serine deaminase</fullName>
    </alternativeName>
    <alternativeName>
        <fullName evidence="7">L-threonine dehydratase</fullName>
    </alternativeName>
</protein>
<organism evidence="10 11">
    <name type="scientific">Penaeus vannamei</name>
    <name type="common">Whiteleg shrimp</name>
    <name type="synonym">Litopenaeus vannamei</name>
    <dbReference type="NCBI Taxonomy" id="6689"/>
    <lineage>
        <taxon>Eukaryota</taxon>
        <taxon>Metazoa</taxon>
        <taxon>Ecdysozoa</taxon>
        <taxon>Arthropoda</taxon>
        <taxon>Crustacea</taxon>
        <taxon>Multicrustacea</taxon>
        <taxon>Malacostraca</taxon>
        <taxon>Eumalacostraca</taxon>
        <taxon>Eucarida</taxon>
        <taxon>Decapoda</taxon>
        <taxon>Dendrobranchiata</taxon>
        <taxon>Penaeoidea</taxon>
        <taxon>Penaeidae</taxon>
        <taxon>Penaeus</taxon>
    </lineage>
</organism>
<keyword evidence="4" id="KW-0663">Pyridoxal phosphate</keyword>
<evidence type="ECO:0000256" key="8">
    <source>
        <dbReference type="ARBA" id="ARBA00049406"/>
    </source>
</evidence>
<keyword evidence="11" id="KW-1185">Reference proteome</keyword>
<dbReference type="EC" id="4.3.1.17" evidence="3"/>
<dbReference type="InterPro" id="IPR001926">
    <property type="entry name" value="TrpB-like_PALP"/>
</dbReference>
<evidence type="ECO:0000259" key="9">
    <source>
        <dbReference type="Pfam" id="PF00291"/>
    </source>
</evidence>
<dbReference type="GO" id="GO:0009097">
    <property type="term" value="P:isoleucine biosynthetic process"/>
    <property type="evidence" value="ECO:0007669"/>
    <property type="project" value="TreeGrafter"/>
</dbReference>
<evidence type="ECO:0000256" key="4">
    <source>
        <dbReference type="ARBA" id="ARBA00022898"/>
    </source>
</evidence>
<dbReference type="GO" id="GO:0003941">
    <property type="term" value="F:L-serine ammonia-lyase activity"/>
    <property type="evidence" value="ECO:0007669"/>
    <property type="project" value="UniProtKB-EC"/>
</dbReference>
<dbReference type="Proteomes" id="UP000283509">
    <property type="component" value="Unassembled WGS sequence"/>
</dbReference>
<dbReference type="SUPFAM" id="SSF53686">
    <property type="entry name" value="Tryptophan synthase beta subunit-like PLP-dependent enzymes"/>
    <property type="match status" value="1"/>
</dbReference>
<accession>A0A3R7PCA0</accession>
<dbReference type="GO" id="GO:0004794">
    <property type="term" value="F:threonine deaminase activity"/>
    <property type="evidence" value="ECO:0007669"/>
    <property type="project" value="TreeGrafter"/>
</dbReference>